<protein>
    <recommendedName>
        <fullName evidence="4">Htaa domain-containing protein</fullName>
    </recommendedName>
</protein>
<name>A0A4Y3KK50_9CELL</name>
<comment type="caution">
    <text evidence="2">The sequence shown here is derived from an EMBL/GenBank/DDBJ whole genome shotgun (WGS) entry which is preliminary data.</text>
</comment>
<evidence type="ECO:0000313" key="3">
    <source>
        <dbReference type="Proteomes" id="UP000320461"/>
    </source>
</evidence>
<evidence type="ECO:0000256" key="1">
    <source>
        <dbReference type="SAM" id="MobiDB-lite"/>
    </source>
</evidence>
<evidence type="ECO:0000313" key="2">
    <source>
        <dbReference type="EMBL" id="GEA83338.1"/>
    </source>
</evidence>
<dbReference type="OrthoDB" id="7210788at2"/>
<dbReference type="RefSeq" id="WP_141368886.1">
    <property type="nucleotide sequence ID" value="NZ_BJLQ01000004.1"/>
</dbReference>
<feature type="compositionally biased region" description="Polar residues" evidence="1">
    <location>
        <begin position="388"/>
        <end position="399"/>
    </location>
</feature>
<evidence type="ECO:0008006" key="4">
    <source>
        <dbReference type="Google" id="ProtNLM"/>
    </source>
</evidence>
<sequence length="447" mass="44916">MTPPTPQPLTDPTTRARTHRERRTRAGRLLAVAALALGVLTVPAALSAAADDVVVDVTIPEPDALTVSDAQLRWALNDETGGGAFFGGCNFLSAGKAGSAGGSRAWTEQDGLYASRADDVRIEKDAPGGGHVEASWATRCLDASGAPVAVASPESTTGNEVVIEGGVGTVDAASGTASVRWTGSFTVVFYGGLTYWSATDPVLEVADGTGTLTATLSGFGADRTQPGTWTALTPRTAALAVLEDVEVTEAGLVVVPEYVGVSVTAPAGAAPQSARDAASAAYWGAFPQDFVDFQGEVGQAPYWYSTGGARDRAKPAAALVVSFDASRPVTPPAADDDDQGGGPAPTAGPRVPENQVRNRPAGGVARPALGAHADGGLTAVAPQVPASSGAQALSAQPVTTPGPDEGGLLDGLLDDPLALGALGASVVAAAAGALGLRQGWVVLPWVR</sequence>
<keyword evidence="3" id="KW-1185">Reference proteome</keyword>
<dbReference type="EMBL" id="BJLQ01000004">
    <property type="protein sequence ID" value="GEA83338.1"/>
    <property type="molecule type" value="Genomic_DNA"/>
</dbReference>
<reference evidence="2 3" key="1">
    <citation type="submission" date="2019-06" db="EMBL/GenBank/DDBJ databases">
        <title>Whole genome shotgun sequence of Cellulomonas gelida NBRC 3748.</title>
        <authorList>
            <person name="Hosoyama A."/>
            <person name="Uohara A."/>
            <person name="Ohji S."/>
            <person name="Ichikawa N."/>
        </authorList>
    </citation>
    <scope>NUCLEOTIDE SEQUENCE [LARGE SCALE GENOMIC DNA]</scope>
    <source>
        <strain evidence="2 3">NBRC 3748</strain>
    </source>
</reference>
<dbReference type="Proteomes" id="UP000320461">
    <property type="component" value="Unassembled WGS sequence"/>
</dbReference>
<feature type="region of interest" description="Disordered" evidence="1">
    <location>
        <begin position="388"/>
        <end position="407"/>
    </location>
</feature>
<gene>
    <name evidence="2" type="ORF">CGE01nite_05890</name>
</gene>
<feature type="region of interest" description="Disordered" evidence="1">
    <location>
        <begin position="327"/>
        <end position="369"/>
    </location>
</feature>
<proteinExistence type="predicted"/>
<dbReference type="AlphaFoldDB" id="A0A4Y3KK50"/>
<feature type="region of interest" description="Disordered" evidence="1">
    <location>
        <begin position="1"/>
        <end position="22"/>
    </location>
</feature>
<accession>A0A4Y3KK50</accession>
<organism evidence="2 3">
    <name type="scientific">Cellulomonas gelida</name>
    <dbReference type="NCBI Taxonomy" id="1712"/>
    <lineage>
        <taxon>Bacteria</taxon>
        <taxon>Bacillati</taxon>
        <taxon>Actinomycetota</taxon>
        <taxon>Actinomycetes</taxon>
        <taxon>Micrococcales</taxon>
        <taxon>Cellulomonadaceae</taxon>
        <taxon>Cellulomonas</taxon>
    </lineage>
</organism>